<proteinExistence type="predicted"/>
<dbReference type="Proteomes" id="UP000178946">
    <property type="component" value="Unassembled WGS sequence"/>
</dbReference>
<evidence type="ECO:0000313" key="7">
    <source>
        <dbReference type="Proteomes" id="UP000178946"/>
    </source>
</evidence>
<evidence type="ECO:0000256" key="3">
    <source>
        <dbReference type="ARBA" id="ARBA00022676"/>
    </source>
</evidence>
<dbReference type="Gene3D" id="3.40.50.2000">
    <property type="entry name" value="Glycogen Phosphorylase B"/>
    <property type="match status" value="2"/>
</dbReference>
<name>A0A1F8DSS1_9BACT</name>
<evidence type="ECO:0000256" key="4">
    <source>
        <dbReference type="ARBA" id="ARBA00022679"/>
    </source>
</evidence>
<keyword evidence="3" id="KW-0328">Glycosyltransferase</keyword>
<keyword evidence="4" id="KW-0808">Transferase</keyword>
<reference evidence="6 7" key="1">
    <citation type="journal article" date="2016" name="Nat. Commun.">
        <title>Thousands of microbial genomes shed light on interconnected biogeochemical processes in an aquifer system.</title>
        <authorList>
            <person name="Anantharaman K."/>
            <person name="Brown C.T."/>
            <person name="Hug L.A."/>
            <person name="Sharon I."/>
            <person name="Castelle C.J."/>
            <person name="Probst A.J."/>
            <person name="Thomas B.C."/>
            <person name="Singh A."/>
            <person name="Wilkins M.J."/>
            <person name="Karaoz U."/>
            <person name="Brodie E.L."/>
            <person name="Williams K.H."/>
            <person name="Hubbard S.S."/>
            <person name="Banfield J.F."/>
        </authorList>
    </citation>
    <scope>NUCLEOTIDE SEQUENCE [LARGE SCALE GENOMIC DNA]</scope>
</reference>
<organism evidence="6 7">
    <name type="scientific">Candidatus Wolfebacteria bacterium RIFCSPLOWO2_01_FULL_45_19</name>
    <dbReference type="NCBI Taxonomy" id="1802557"/>
    <lineage>
        <taxon>Bacteria</taxon>
        <taxon>Candidatus Wolfeibacteriota</taxon>
    </lineage>
</organism>
<dbReference type="STRING" id="1802557.A3A20_01760"/>
<evidence type="ECO:0000259" key="5">
    <source>
        <dbReference type="Pfam" id="PF08323"/>
    </source>
</evidence>
<dbReference type="EC" id="2.4.1.21" evidence="2"/>
<evidence type="ECO:0000313" key="6">
    <source>
        <dbReference type="EMBL" id="OGM91644.1"/>
    </source>
</evidence>
<feature type="domain" description="Starch synthase catalytic" evidence="5">
    <location>
        <begin position="29"/>
        <end position="238"/>
    </location>
</feature>
<dbReference type="InterPro" id="IPR013534">
    <property type="entry name" value="Starch_synth_cat_dom"/>
</dbReference>
<accession>A0A1F8DSS1</accession>
<protein>
    <recommendedName>
        <fullName evidence="2">starch synthase</fullName>
        <ecNumber evidence="2">2.4.1.21</ecNumber>
    </recommendedName>
</protein>
<dbReference type="GO" id="GO:0009011">
    <property type="term" value="F:alpha-1,4-glucan glucosyltransferase (ADP-glucose donor) activity"/>
    <property type="evidence" value="ECO:0007669"/>
    <property type="project" value="UniProtKB-EC"/>
</dbReference>
<dbReference type="SUPFAM" id="SSF53756">
    <property type="entry name" value="UDP-Glycosyltransferase/glycogen phosphorylase"/>
    <property type="match status" value="1"/>
</dbReference>
<evidence type="ECO:0000256" key="2">
    <source>
        <dbReference type="ARBA" id="ARBA00012588"/>
    </source>
</evidence>
<dbReference type="EMBL" id="MGIR01000001">
    <property type="protein sequence ID" value="OGM91644.1"/>
    <property type="molecule type" value="Genomic_DNA"/>
</dbReference>
<dbReference type="InterPro" id="IPR052182">
    <property type="entry name" value="Glycogen/Maltodextrin_Phosph"/>
</dbReference>
<sequence>MGNLKVAFLTMEMLIGELSEPLRGANFKGGLGILAGDIARNFKEVGINAMCFVPFYDRPWFAKDTRLDYNKFGSFPIEIAINGHKFEVNAHKAFCGAQDVFGLSHPEIFDVLYTDDRQKRLLQEVLLAIVVPRMLKAANFAPDVVWLNESHTALIIPHLKEDPFFARTKILFTTHTPVQAGMEKFYDYNFDKLELAHQLYRDAFINNGVLDLTRGAMVLSDAVNAVSEEHREVTKRMFSGFADKITGIRNGSDARFWTHKSTSYLVNRKIIIELDDLMEIHAQARGEVLALANKLSGLALSEKKPTAWFVRRFAGYKNLYPMLEPILPAICAERGSYVNTNLGVLEGLGMQIVGAGVAPETDGYCLGWMSEFTRLARDVFQGRFAFIPQYTTELLQAGAWGSDVWLATPEPGLEACGTSDQRAILNGIPVITSRTGGPMEYLEEFNPESANGCGFFIDPYNSRTLYEKLRIFSSLWYAWKEQGDERYPTLKLNAFGKRHELDIVTCLEKYKQLMFSTAR</sequence>
<comment type="catalytic activity">
    <reaction evidence="1">
        <text>[(1-&gt;4)-alpha-D-glucosyl](n) + ADP-alpha-D-glucose = [(1-&gt;4)-alpha-D-glucosyl](n+1) + ADP + H(+)</text>
        <dbReference type="Rhea" id="RHEA:18189"/>
        <dbReference type="Rhea" id="RHEA-COMP:9584"/>
        <dbReference type="Rhea" id="RHEA-COMP:9587"/>
        <dbReference type="ChEBI" id="CHEBI:15378"/>
        <dbReference type="ChEBI" id="CHEBI:15444"/>
        <dbReference type="ChEBI" id="CHEBI:57498"/>
        <dbReference type="ChEBI" id="CHEBI:456216"/>
        <dbReference type="EC" id="2.4.1.21"/>
    </reaction>
</comment>
<evidence type="ECO:0000256" key="1">
    <source>
        <dbReference type="ARBA" id="ARBA00001478"/>
    </source>
</evidence>
<dbReference type="Pfam" id="PF08323">
    <property type="entry name" value="Glyco_transf_5"/>
    <property type="match status" value="1"/>
</dbReference>
<gene>
    <name evidence="6" type="ORF">A3A20_01760</name>
</gene>
<comment type="caution">
    <text evidence="6">The sequence shown here is derived from an EMBL/GenBank/DDBJ whole genome shotgun (WGS) entry which is preliminary data.</text>
</comment>
<dbReference type="PANTHER" id="PTHR42655:SF1">
    <property type="entry name" value="GLYCOGEN PHOSPHORYLASE"/>
    <property type="match status" value="1"/>
</dbReference>
<dbReference type="AlphaFoldDB" id="A0A1F8DSS1"/>
<dbReference type="PANTHER" id="PTHR42655">
    <property type="entry name" value="GLYCOGEN PHOSPHORYLASE"/>
    <property type="match status" value="1"/>
</dbReference>